<comment type="caution">
    <text evidence="2">The sequence shown here is derived from an EMBL/GenBank/DDBJ whole genome shotgun (WGS) entry which is preliminary data.</text>
</comment>
<dbReference type="InterPro" id="IPR036866">
    <property type="entry name" value="RibonucZ/Hydroxyglut_hydro"/>
</dbReference>
<dbReference type="Gene3D" id="3.60.15.10">
    <property type="entry name" value="Ribonuclease Z/Hydroxyacylglutathione hydrolase-like"/>
    <property type="match status" value="1"/>
</dbReference>
<evidence type="ECO:0000259" key="1">
    <source>
        <dbReference type="SMART" id="SM00849"/>
    </source>
</evidence>
<dbReference type="InterPro" id="IPR001279">
    <property type="entry name" value="Metallo-B-lactamas"/>
</dbReference>
<dbReference type="PANTHER" id="PTHR42951:SF22">
    <property type="entry name" value="METALLO BETA-LACTAMASE SUPERFAMILY LIPOPROTEIN"/>
    <property type="match status" value="1"/>
</dbReference>
<dbReference type="PANTHER" id="PTHR42951">
    <property type="entry name" value="METALLO-BETA-LACTAMASE DOMAIN-CONTAINING"/>
    <property type="match status" value="1"/>
</dbReference>
<evidence type="ECO:0000313" key="3">
    <source>
        <dbReference type="Proteomes" id="UP000261257"/>
    </source>
</evidence>
<dbReference type="Pfam" id="PF00753">
    <property type="entry name" value="Lactamase_B"/>
    <property type="match status" value="1"/>
</dbReference>
<dbReference type="RefSeq" id="WP_117621773.1">
    <property type="nucleotide sequence ID" value="NZ_QRQF01000009.1"/>
</dbReference>
<dbReference type="Proteomes" id="UP000261257">
    <property type="component" value="Unassembled WGS sequence"/>
</dbReference>
<dbReference type="EMBL" id="QSSQ01000049">
    <property type="protein sequence ID" value="RGL94790.1"/>
    <property type="molecule type" value="Genomic_DNA"/>
</dbReference>
<organism evidence="2 3">
    <name type="scientific">Hungatella hathewayi</name>
    <dbReference type="NCBI Taxonomy" id="154046"/>
    <lineage>
        <taxon>Bacteria</taxon>
        <taxon>Bacillati</taxon>
        <taxon>Bacillota</taxon>
        <taxon>Clostridia</taxon>
        <taxon>Lachnospirales</taxon>
        <taxon>Lachnospiraceae</taxon>
        <taxon>Hungatella</taxon>
    </lineage>
</organism>
<evidence type="ECO:0000313" key="2">
    <source>
        <dbReference type="EMBL" id="RGL94790.1"/>
    </source>
</evidence>
<name>A0A3E4TT26_9FIRM</name>
<dbReference type="AlphaFoldDB" id="A0A3E4TT26"/>
<gene>
    <name evidence="2" type="ORF">DXC39_28715</name>
</gene>
<sequence>MAELNFKYEKVSDRITRIYAFSSELMYLVEGEERAALIDSGSGIGFVRPLIEMLTDKPLVVLLTHGHVDHAMGASEFPPDCVYINQEDGYIYREHSSYEFRRAGLFLMGSLGKDVTEQDFTPVVHIEAYHDLKEGDSFDLGGVTIRIYACPGHTRGSLVMLIPEERMLILGDACNGFTFLFEDYALSIEAYRAGLIRLREQVRGMFDTVLASHGDGRLAKEIMDENIALCHRILSGTADKEPMEFRGNHGLIADRKAEPGHGNIVYNPVKIRMK</sequence>
<dbReference type="SMART" id="SM00849">
    <property type="entry name" value="Lactamase_B"/>
    <property type="match status" value="1"/>
</dbReference>
<keyword evidence="2" id="KW-0378">Hydrolase</keyword>
<reference evidence="2 3" key="1">
    <citation type="submission" date="2018-08" db="EMBL/GenBank/DDBJ databases">
        <title>A genome reference for cultivated species of the human gut microbiota.</title>
        <authorList>
            <person name="Zou Y."/>
            <person name="Xue W."/>
            <person name="Luo G."/>
        </authorList>
    </citation>
    <scope>NUCLEOTIDE SEQUENCE [LARGE SCALE GENOMIC DNA]</scope>
    <source>
        <strain evidence="2 3">TF05-11AC</strain>
    </source>
</reference>
<accession>A0A3E4TT26</accession>
<dbReference type="SUPFAM" id="SSF56281">
    <property type="entry name" value="Metallo-hydrolase/oxidoreductase"/>
    <property type="match status" value="1"/>
</dbReference>
<dbReference type="GO" id="GO:0016787">
    <property type="term" value="F:hydrolase activity"/>
    <property type="evidence" value="ECO:0007669"/>
    <property type="project" value="UniProtKB-KW"/>
</dbReference>
<proteinExistence type="predicted"/>
<dbReference type="InterPro" id="IPR050855">
    <property type="entry name" value="NDM-1-like"/>
</dbReference>
<protein>
    <submittedName>
        <fullName evidence="2">MBL fold metallo-hydrolase</fullName>
    </submittedName>
</protein>
<feature type="domain" description="Metallo-beta-lactamase" evidence="1">
    <location>
        <begin position="23"/>
        <end position="213"/>
    </location>
</feature>